<dbReference type="PROSITE" id="PS50175">
    <property type="entry name" value="ASP_PROT_RETROV"/>
    <property type="match status" value="2"/>
</dbReference>
<comment type="caution">
    <text evidence="4">The sequence shown here is derived from an EMBL/GenBank/DDBJ whole genome shotgun (WGS) entry which is preliminary data.</text>
</comment>
<dbReference type="CDD" id="cd05483">
    <property type="entry name" value="retropepsin_like_bacteria"/>
    <property type="match status" value="1"/>
</dbReference>
<dbReference type="Gene3D" id="2.30.42.10">
    <property type="match status" value="1"/>
</dbReference>
<accession>A0A4S4NQL7</accession>
<evidence type="ECO:0000259" key="3">
    <source>
        <dbReference type="PROSITE" id="PS50175"/>
    </source>
</evidence>
<evidence type="ECO:0000256" key="1">
    <source>
        <dbReference type="ARBA" id="ARBA00022801"/>
    </source>
</evidence>
<keyword evidence="5" id="KW-1185">Reference proteome</keyword>
<dbReference type="SMART" id="SM00228">
    <property type="entry name" value="PDZ"/>
    <property type="match status" value="1"/>
</dbReference>
<dbReference type="InterPro" id="IPR041489">
    <property type="entry name" value="PDZ_6"/>
</dbReference>
<dbReference type="GO" id="GO:0004190">
    <property type="term" value="F:aspartic-type endopeptidase activity"/>
    <property type="evidence" value="ECO:0007669"/>
    <property type="project" value="InterPro"/>
</dbReference>
<evidence type="ECO:0000313" key="4">
    <source>
        <dbReference type="EMBL" id="THH41467.1"/>
    </source>
</evidence>
<feature type="domain" description="PDZ" evidence="2">
    <location>
        <begin position="309"/>
        <end position="365"/>
    </location>
</feature>
<dbReference type="AlphaFoldDB" id="A0A4S4NQL7"/>
<gene>
    <name evidence="4" type="ORF">E4021_02395</name>
</gene>
<dbReference type="InterPro" id="IPR036034">
    <property type="entry name" value="PDZ_sf"/>
</dbReference>
<evidence type="ECO:0000259" key="2">
    <source>
        <dbReference type="PROSITE" id="PS50106"/>
    </source>
</evidence>
<feature type="domain" description="Peptidase A2" evidence="3">
    <location>
        <begin position="40"/>
        <end position="53"/>
    </location>
</feature>
<dbReference type="InterPro" id="IPR034122">
    <property type="entry name" value="Retropepsin-like_bacterial"/>
</dbReference>
<dbReference type="InterPro" id="IPR021109">
    <property type="entry name" value="Peptidase_aspartic_dom_sf"/>
</dbReference>
<reference evidence="4 5" key="1">
    <citation type="submission" date="2019-04" db="EMBL/GenBank/DDBJ databases">
        <title>Lewinella litorea sp. nov., isolated from a marine sand.</title>
        <authorList>
            <person name="Yoon J.-H."/>
        </authorList>
    </citation>
    <scope>NUCLEOTIDE SEQUENCE [LARGE SCALE GENOMIC DNA]</scope>
    <source>
        <strain evidence="4 5">HSMS-39</strain>
    </source>
</reference>
<evidence type="ECO:0000313" key="5">
    <source>
        <dbReference type="Proteomes" id="UP000308528"/>
    </source>
</evidence>
<sequence>MNAQRLDMKVLGNRSLIEIPFDLENDFIVIPVLLNNAVPLRFIVDTGAENTVILDKTVTDLLNISYRRTFQVRGADLESELTAYLATGVSLRLADRLLARNRTVLVLQENYFNFERVTGTNIHGILGADFLMRFVVEIDYRKQILILHDPSRYRHRRSYVEVDSDFVRNRPYLILGVGILRDSATDRRLLLDTGAGLSLLIHTYPENAGRDLPEQTIPAYIANGLGGTLSGSVGRSRILHLADRQLTNVITYFQEVDTVGVAFMNEREGIIGNRILKRFRVVIDYPHDKVYLKPEGRRWKQKFRYDRSGLGLLAGGDNLRKYSVSYVVPGSPADRAGIQVRDRIRAINGIPTTLLSLEAVIRKLQGRVGKKIKMRIYRSGRLQDVTFVLEELI</sequence>
<dbReference type="RefSeq" id="WP_136456310.1">
    <property type="nucleotide sequence ID" value="NZ_SRSF01000001.1"/>
</dbReference>
<dbReference type="SUPFAM" id="SSF50156">
    <property type="entry name" value="PDZ domain-like"/>
    <property type="match status" value="1"/>
</dbReference>
<dbReference type="Proteomes" id="UP000308528">
    <property type="component" value="Unassembled WGS sequence"/>
</dbReference>
<dbReference type="OrthoDB" id="3521766at2"/>
<dbReference type="InterPro" id="IPR001995">
    <property type="entry name" value="Peptidase_A2_cat"/>
</dbReference>
<dbReference type="Gene3D" id="2.40.70.10">
    <property type="entry name" value="Acid Proteases"/>
    <property type="match status" value="2"/>
</dbReference>
<proteinExistence type="predicted"/>
<organism evidence="4 5">
    <name type="scientific">Neolewinella litorea</name>
    <dbReference type="NCBI Taxonomy" id="2562452"/>
    <lineage>
        <taxon>Bacteria</taxon>
        <taxon>Pseudomonadati</taxon>
        <taxon>Bacteroidota</taxon>
        <taxon>Saprospiria</taxon>
        <taxon>Saprospirales</taxon>
        <taxon>Lewinellaceae</taxon>
        <taxon>Neolewinella</taxon>
    </lineage>
</organism>
<protein>
    <submittedName>
        <fullName evidence="4">PDZ domain-containing protein</fullName>
    </submittedName>
</protein>
<dbReference type="PROSITE" id="PS50106">
    <property type="entry name" value="PDZ"/>
    <property type="match status" value="1"/>
</dbReference>
<dbReference type="SUPFAM" id="SSF50630">
    <property type="entry name" value="Acid proteases"/>
    <property type="match status" value="1"/>
</dbReference>
<name>A0A4S4NQL7_9BACT</name>
<dbReference type="GO" id="GO:0006508">
    <property type="term" value="P:proteolysis"/>
    <property type="evidence" value="ECO:0007669"/>
    <property type="project" value="InterPro"/>
</dbReference>
<feature type="domain" description="Peptidase A2" evidence="3">
    <location>
        <begin position="187"/>
        <end position="227"/>
    </location>
</feature>
<keyword evidence="1" id="KW-0378">Hydrolase</keyword>
<dbReference type="Pfam" id="PF13650">
    <property type="entry name" value="Asp_protease_2"/>
    <property type="match status" value="1"/>
</dbReference>
<dbReference type="EMBL" id="SRSF01000001">
    <property type="protein sequence ID" value="THH41467.1"/>
    <property type="molecule type" value="Genomic_DNA"/>
</dbReference>
<dbReference type="InterPro" id="IPR001478">
    <property type="entry name" value="PDZ"/>
</dbReference>
<dbReference type="Pfam" id="PF17820">
    <property type="entry name" value="PDZ_6"/>
    <property type="match status" value="1"/>
</dbReference>